<comment type="caution">
    <text evidence="1">The sequence shown here is derived from an EMBL/GenBank/DDBJ whole genome shotgun (WGS) entry which is preliminary data.</text>
</comment>
<dbReference type="EMBL" id="JAWJZI010000001">
    <property type="protein sequence ID" value="MDV5167692.1"/>
    <property type="molecule type" value="Genomic_DNA"/>
</dbReference>
<organism evidence="1 2">
    <name type="scientific">Photobacterium rosenbergii</name>
    <dbReference type="NCBI Taxonomy" id="294936"/>
    <lineage>
        <taxon>Bacteria</taxon>
        <taxon>Pseudomonadati</taxon>
        <taxon>Pseudomonadota</taxon>
        <taxon>Gammaproteobacteria</taxon>
        <taxon>Vibrionales</taxon>
        <taxon>Vibrionaceae</taxon>
        <taxon>Photobacterium</taxon>
    </lineage>
</organism>
<accession>A0ABU3ZC49</accession>
<evidence type="ECO:0000313" key="1">
    <source>
        <dbReference type="EMBL" id="MDV5167692.1"/>
    </source>
</evidence>
<name>A0ABU3ZC49_9GAMM</name>
<dbReference type="Proteomes" id="UP001186452">
    <property type="component" value="Unassembled WGS sequence"/>
</dbReference>
<evidence type="ECO:0000313" key="2">
    <source>
        <dbReference type="Proteomes" id="UP001186452"/>
    </source>
</evidence>
<proteinExistence type="predicted"/>
<gene>
    <name evidence="1" type="ORF">R2X38_01605</name>
</gene>
<reference evidence="1 2" key="1">
    <citation type="submission" date="2023-10" db="EMBL/GenBank/DDBJ databases">
        <title>Marine bacteria isolated from horseshoe crab.</title>
        <authorList>
            <person name="Cheng T.H."/>
        </authorList>
    </citation>
    <scope>NUCLEOTIDE SEQUENCE [LARGE SCALE GENOMIC DNA]</scope>
    <source>
        <strain evidence="1 2">HSC6</strain>
    </source>
</reference>
<dbReference type="RefSeq" id="WP_317520254.1">
    <property type="nucleotide sequence ID" value="NZ_JAWJZI010000001.1"/>
</dbReference>
<keyword evidence="2" id="KW-1185">Reference proteome</keyword>
<protein>
    <submittedName>
        <fullName evidence="1">Uncharacterized protein</fullName>
    </submittedName>
</protein>
<sequence>MQLQQLKNNQVDTVLLALDECYRRLEKAEVSAKELTQAGFTLMFKSAYESLARQKH</sequence>